<protein>
    <submittedName>
        <fullName evidence="1">Uncharacterized protein</fullName>
    </submittedName>
</protein>
<dbReference type="OrthoDB" id="10009723at2"/>
<dbReference type="RefSeq" id="WP_146841603.1">
    <property type="nucleotide sequence ID" value="NZ_BJWG01000002.1"/>
</dbReference>
<comment type="caution">
    <text evidence="1">The sequence shown here is derived from an EMBL/GenBank/DDBJ whole genome shotgun (WGS) entry which is preliminary data.</text>
</comment>
<dbReference type="AlphaFoldDB" id="A0A511J7J5"/>
<reference evidence="1 2" key="1">
    <citation type="submission" date="2019-07" db="EMBL/GenBank/DDBJ databases">
        <title>Whole genome shotgun sequence of Cellulomonas composti NBRC 100758.</title>
        <authorList>
            <person name="Hosoyama A."/>
            <person name="Uohara A."/>
            <person name="Ohji S."/>
            <person name="Ichikawa N."/>
        </authorList>
    </citation>
    <scope>NUCLEOTIDE SEQUENCE [LARGE SCALE GENOMIC DNA]</scope>
    <source>
        <strain evidence="1 2">NBRC 100758</strain>
    </source>
</reference>
<name>A0A511J7J5_9CELL</name>
<organism evidence="1 2">
    <name type="scientific">Cellulomonas composti</name>
    <dbReference type="NCBI Taxonomy" id="266130"/>
    <lineage>
        <taxon>Bacteria</taxon>
        <taxon>Bacillati</taxon>
        <taxon>Actinomycetota</taxon>
        <taxon>Actinomycetes</taxon>
        <taxon>Micrococcales</taxon>
        <taxon>Cellulomonadaceae</taxon>
        <taxon>Cellulomonas</taxon>
    </lineage>
</organism>
<dbReference type="Proteomes" id="UP000321720">
    <property type="component" value="Unassembled WGS sequence"/>
</dbReference>
<evidence type="ECO:0000313" key="1">
    <source>
        <dbReference type="EMBL" id="GEL93982.1"/>
    </source>
</evidence>
<proteinExistence type="predicted"/>
<keyword evidence="2" id="KW-1185">Reference proteome</keyword>
<dbReference type="EMBL" id="BJWG01000002">
    <property type="protein sequence ID" value="GEL93982.1"/>
    <property type="molecule type" value="Genomic_DNA"/>
</dbReference>
<gene>
    <name evidence="1" type="ORF">CCO02nite_06400</name>
</gene>
<sequence>MVGRSARAVLLAGAVLVWAASLARLRATAQACLPPDVLGLLESRLALVAQATGCAPGQVGADPLTRAWLAGVVVLLPLALLVELTRGSRVARLVAPLVAVVRRLVGLVLEPAPRAALVVGPVEHLARSVPLPARTGHSFVWSHRGPPRFV</sequence>
<evidence type="ECO:0000313" key="2">
    <source>
        <dbReference type="Proteomes" id="UP000321720"/>
    </source>
</evidence>
<accession>A0A511J7J5</accession>